<evidence type="ECO:0008006" key="4">
    <source>
        <dbReference type="Google" id="ProtNLM"/>
    </source>
</evidence>
<dbReference type="RefSeq" id="WP_270077534.1">
    <property type="nucleotide sequence ID" value="NZ_CP115174.1"/>
</dbReference>
<dbReference type="InterPro" id="IPR032710">
    <property type="entry name" value="NTF2-like_dom_sf"/>
</dbReference>
<evidence type="ECO:0000256" key="1">
    <source>
        <dbReference type="SAM" id="SignalP"/>
    </source>
</evidence>
<gene>
    <name evidence="2" type="ORF">PBT88_01745</name>
</gene>
<dbReference type="Proteomes" id="UP001210865">
    <property type="component" value="Chromosome"/>
</dbReference>
<keyword evidence="1" id="KW-0732">Signal</keyword>
<feature type="signal peptide" evidence="1">
    <location>
        <begin position="1"/>
        <end position="21"/>
    </location>
</feature>
<accession>A0ABY7NPL6</accession>
<name>A0ABY7NPL6_9SPHN</name>
<reference evidence="2 3" key="1">
    <citation type="submission" date="2022-12" db="EMBL/GenBank/DDBJ databases">
        <title>Sphingomonas abieness sp. nov., an endophytic bacterium isolated from Abies koreana.</title>
        <authorList>
            <person name="Jiang L."/>
            <person name="Lee J."/>
        </authorList>
    </citation>
    <scope>NUCLEOTIDE SEQUENCE [LARGE SCALE GENOMIC DNA]</scope>
    <source>
        <strain evidence="3">PAMB 00755</strain>
    </source>
</reference>
<evidence type="ECO:0000313" key="2">
    <source>
        <dbReference type="EMBL" id="WBO22895.1"/>
    </source>
</evidence>
<protein>
    <recommendedName>
        <fullName evidence="4">Nuclear transport factor 2 family protein</fullName>
    </recommendedName>
</protein>
<dbReference type="SUPFAM" id="SSF54427">
    <property type="entry name" value="NTF2-like"/>
    <property type="match status" value="1"/>
</dbReference>
<evidence type="ECO:0000313" key="3">
    <source>
        <dbReference type="Proteomes" id="UP001210865"/>
    </source>
</evidence>
<keyword evidence="3" id="KW-1185">Reference proteome</keyword>
<organism evidence="2 3">
    <name type="scientific">Sphingomonas abietis</name>
    <dbReference type="NCBI Taxonomy" id="3012344"/>
    <lineage>
        <taxon>Bacteria</taxon>
        <taxon>Pseudomonadati</taxon>
        <taxon>Pseudomonadota</taxon>
        <taxon>Alphaproteobacteria</taxon>
        <taxon>Sphingomonadales</taxon>
        <taxon>Sphingomonadaceae</taxon>
        <taxon>Sphingomonas</taxon>
    </lineage>
</organism>
<feature type="chain" id="PRO_5045779842" description="Nuclear transport factor 2 family protein" evidence="1">
    <location>
        <begin position="22"/>
        <end position="135"/>
    </location>
</feature>
<sequence length="135" mass="14224">MPRLSLIPLLLAISVSLPAAARAVSIPPQFDSVGTDRKAIEALLATYTNAVSTKDEALFETLLLNASIPFSGVGSSGVASRDPGVTNQYQAFREGVFGGSPFTQRFQDIHIQQDGPLASVSLVFVNTSLQGSSWG</sequence>
<proteinExistence type="predicted"/>
<dbReference type="EMBL" id="CP115174">
    <property type="protein sequence ID" value="WBO22895.1"/>
    <property type="molecule type" value="Genomic_DNA"/>
</dbReference>